<reference evidence="3" key="1">
    <citation type="submission" date="2017-01" db="EMBL/GenBank/DDBJ databases">
        <authorList>
            <person name="Wang Y."/>
            <person name="White M."/>
            <person name="Kvist S."/>
            <person name="Moncalvo J.-M."/>
        </authorList>
    </citation>
    <scope>NUCLEOTIDE SEQUENCE [LARGE SCALE GENOMIC DNA]</scope>
    <source>
        <strain evidence="3">ID-206-W2</strain>
    </source>
</reference>
<dbReference type="Proteomes" id="UP000187429">
    <property type="component" value="Unassembled WGS sequence"/>
</dbReference>
<organism evidence="2 3">
    <name type="scientific">Smittium culicis</name>
    <dbReference type="NCBI Taxonomy" id="133412"/>
    <lineage>
        <taxon>Eukaryota</taxon>
        <taxon>Fungi</taxon>
        <taxon>Fungi incertae sedis</taxon>
        <taxon>Zoopagomycota</taxon>
        <taxon>Kickxellomycotina</taxon>
        <taxon>Harpellomycetes</taxon>
        <taxon>Harpellales</taxon>
        <taxon>Legeriomycetaceae</taxon>
        <taxon>Smittium</taxon>
    </lineage>
</organism>
<evidence type="ECO:0000256" key="1">
    <source>
        <dbReference type="SAM" id="SignalP"/>
    </source>
</evidence>
<keyword evidence="3" id="KW-1185">Reference proteome</keyword>
<dbReference type="AlphaFoldDB" id="A0A1R1YJ39"/>
<keyword evidence="1" id="KW-0732">Signal</keyword>
<comment type="caution">
    <text evidence="2">The sequence shown here is derived from an EMBL/GenBank/DDBJ whole genome shotgun (WGS) entry which is preliminary data.</text>
</comment>
<feature type="chain" id="PRO_5013317469" evidence="1">
    <location>
        <begin position="21"/>
        <end position="515"/>
    </location>
</feature>
<accession>A0A1R1YJ39</accession>
<feature type="signal peptide" evidence="1">
    <location>
        <begin position="1"/>
        <end position="20"/>
    </location>
</feature>
<proteinExistence type="predicted"/>
<evidence type="ECO:0000313" key="2">
    <source>
        <dbReference type="EMBL" id="OMJ26937.1"/>
    </source>
</evidence>
<sequence length="515" mass="57025">MLLKNLGLILGSLFLSPVISQQCVTPFSDIEISKISSQSIGFDLSKKVKTPCDSKNFFMWFDVSTASDVYFTISSKDVPDISKDFIGVIGAKSGIWFLGQGDTYPVFNSEISNSTSVKVGILINEGGISLFKDLKKTNHITSNDQKYVDLVSSFGNLNVAFSSKYPKTQIKNINVMCINDVICNTDTQPQETQELSVCENFSTVENMAYSSYQKDVQYYIDRPIIIPCDTKNFNISFNAAVASDLFIAFSGREGVYGSLGAIEAHLDFDSQNATIKKVSDFSSRPQYVSSDFINVSVNVVYSQGTLLITSNSTSVAEYTVSEYDITQLYIAPAVGASIIHEFVINCESISKCGPQCTFTNSLPNTSYSPEDLSKTLNQDDFTYSNCLGSDFEFSASISSNSDFYIRAFTKDLKVNVPLKTLRFGSVSGIFGYYNGYLVLDDKLIDQQTSIQYKNSSISLKYVNKNLYFYYNNELMNTSSCENLDLLALGFYTINGTTALSNRVFTCLNQIEGCSN</sequence>
<evidence type="ECO:0000313" key="3">
    <source>
        <dbReference type="Proteomes" id="UP000187429"/>
    </source>
</evidence>
<dbReference type="OrthoDB" id="10290184at2759"/>
<dbReference type="EMBL" id="LSSM01001271">
    <property type="protein sequence ID" value="OMJ26937.1"/>
    <property type="molecule type" value="Genomic_DNA"/>
</dbReference>
<gene>
    <name evidence="2" type="ORF">AYI69_g3644</name>
</gene>
<protein>
    <submittedName>
        <fullName evidence="2">Uncharacterized protein</fullName>
    </submittedName>
</protein>
<name>A0A1R1YJ39_9FUNG</name>